<feature type="compositionally biased region" description="Basic and acidic residues" evidence="1">
    <location>
        <begin position="1"/>
        <end position="13"/>
    </location>
</feature>
<sequence>MERTPPAAPDERPGGGLPRQRTVTARPATPWWRRPWMIPLWVITAAFLYLQINPFVGTPEAQAPVPPHDSFPPYYTLLIVHMIFGTIAMLTVCLQVWPWLRRQHPAVHRISGRFYVGASVVAGICGLVIMPFAPAPGKIGVTMSTTLWVVFTVVGYWAVRNGRYAMHRRYMLYSFALVMNNVWALFASKVVFGLELSFDFTYFAEGARWVGWVVNLMAVQWFLYRTARRPVEGPVR</sequence>
<dbReference type="InterPro" id="IPR018750">
    <property type="entry name" value="DUF2306_membrane"/>
</dbReference>
<name>A0A7Z0WFL2_9PSEU</name>
<keyword evidence="2" id="KW-0812">Transmembrane</keyword>
<gene>
    <name evidence="3" type="ORF">BLA60_33645</name>
</gene>
<feature type="region of interest" description="Disordered" evidence="1">
    <location>
        <begin position="1"/>
        <end position="23"/>
    </location>
</feature>
<feature type="transmembrane region" description="Helical" evidence="2">
    <location>
        <begin position="171"/>
        <end position="194"/>
    </location>
</feature>
<keyword evidence="4" id="KW-1185">Reference proteome</keyword>
<accession>A0A7Z0WFL2</accession>
<comment type="caution">
    <text evidence="3">The sequence shown here is derived from an EMBL/GenBank/DDBJ whole genome shotgun (WGS) entry which is preliminary data.</text>
</comment>
<evidence type="ECO:0000256" key="1">
    <source>
        <dbReference type="SAM" id="MobiDB-lite"/>
    </source>
</evidence>
<proteinExistence type="predicted"/>
<keyword evidence="2" id="KW-1133">Transmembrane helix</keyword>
<feature type="transmembrane region" description="Helical" evidence="2">
    <location>
        <begin position="112"/>
        <end position="133"/>
    </location>
</feature>
<feature type="transmembrane region" description="Helical" evidence="2">
    <location>
        <begin position="74"/>
        <end position="100"/>
    </location>
</feature>
<dbReference type="EMBL" id="MSIF01000024">
    <property type="protein sequence ID" value="OLF06064.1"/>
    <property type="molecule type" value="Genomic_DNA"/>
</dbReference>
<keyword evidence="2" id="KW-0472">Membrane</keyword>
<feature type="transmembrane region" description="Helical" evidence="2">
    <location>
        <begin position="206"/>
        <end position="224"/>
    </location>
</feature>
<evidence type="ECO:0000313" key="3">
    <source>
        <dbReference type="EMBL" id="OLF06064.1"/>
    </source>
</evidence>
<feature type="transmembrane region" description="Helical" evidence="2">
    <location>
        <begin position="36"/>
        <end position="54"/>
    </location>
</feature>
<protein>
    <submittedName>
        <fullName evidence="3">Uncharacterized protein</fullName>
    </submittedName>
</protein>
<reference evidence="3 4" key="1">
    <citation type="submission" date="2016-12" db="EMBL/GenBank/DDBJ databases">
        <title>The draft genome sequence of Actinophytocola xinjiangensis.</title>
        <authorList>
            <person name="Wang W."/>
            <person name="Yuan L."/>
        </authorList>
    </citation>
    <scope>NUCLEOTIDE SEQUENCE [LARGE SCALE GENOMIC DNA]</scope>
    <source>
        <strain evidence="3 4">CGMCC 4.4663</strain>
    </source>
</reference>
<dbReference type="AlphaFoldDB" id="A0A7Z0WFL2"/>
<evidence type="ECO:0000256" key="2">
    <source>
        <dbReference type="SAM" id="Phobius"/>
    </source>
</evidence>
<evidence type="ECO:0000313" key="4">
    <source>
        <dbReference type="Proteomes" id="UP000185696"/>
    </source>
</evidence>
<organism evidence="3 4">
    <name type="scientific">Actinophytocola xinjiangensis</name>
    <dbReference type="NCBI Taxonomy" id="485602"/>
    <lineage>
        <taxon>Bacteria</taxon>
        <taxon>Bacillati</taxon>
        <taxon>Actinomycetota</taxon>
        <taxon>Actinomycetes</taxon>
        <taxon>Pseudonocardiales</taxon>
        <taxon>Pseudonocardiaceae</taxon>
    </lineage>
</organism>
<dbReference type="Proteomes" id="UP000185696">
    <property type="component" value="Unassembled WGS sequence"/>
</dbReference>
<feature type="transmembrane region" description="Helical" evidence="2">
    <location>
        <begin position="139"/>
        <end position="159"/>
    </location>
</feature>
<dbReference type="Pfam" id="PF10067">
    <property type="entry name" value="DUF2306"/>
    <property type="match status" value="1"/>
</dbReference>